<protein>
    <submittedName>
        <fullName evidence="2">Uncharacterized protein</fullName>
    </submittedName>
</protein>
<feature type="region of interest" description="Disordered" evidence="1">
    <location>
        <begin position="112"/>
        <end position="218"/>
    </location>
</feature>
<dbReference type="OrthoDB" id="195890at2759"/>
<accession>A0A9W7F2W6</accession>
<feature type="region of interest" description="Disordered" evidence="1">
    <location>
        <begin position="1"/>
        <end position="29"/>
    </location>
</feature>
<reference evidence="3" key="1">
    <citation type="journal article" date="2023" name="Commun. Biol.">
        <title>Genome analysis of Parmales, the sister group of diatoms, reveals the evolutionary specialization of diatoms from phago-mixotrophs to photoautotrophs.</title>
        <authorList>
            <person name="Ban H."/>
            <person name="Sato S."/>
            <person name="Yoshikawa S."/>
            <person name="Yamada K."/>
            <person name="Nakamura Y."/>
            <person name="Ichinomiya M."/>
            <person name="Sato N."/>
            <person name="Blanc-Mathieu R."/>
            <person name="Endo H."/>
            <person name="Kuwata A."/>
            <person name="Ogata H."/>
        </authorList>
    </citation>
    <scope>NUCLEOTIDE SEQUENCE [LARGE SCALE GENOMIC DNA]</scope>
    <source>
        <strain evidence="3">NIES 3700</strain>
    </source>
</reference>
<dbReference type="InterPro" id="IPR019309">
    <property type="entry name" value="WASHC3"/>
</dbReference>
<feature type="region of interest" description="Disordered" evidence="1">
    <location>
        <begin position="841"/>
        <end position="880"/>
    </location>
</feature>
<evidence type="ECO:0000313" key="3">
    <source>
        <dbReference type="Proteomes" id="UP001165122"/>
    </source>
</evidence>
<dbReference type="Proteomes" id="UP001165122">
    <property type="component" value="Unassembled WGS sequence"/>
</dbReference>
<dbReference type="GO" id="GO:0071203">
    <property type="term" value="C:WASH complex"/>
    <property type="evidence" value="ECO:0007669"/>
    <property type="project" value="InterPro"/>
</dbReference>
<proteinExistence type="predicted"/>
<comment type="caution">
    <text evidence="2">The sequence shown here is derived from an EMBL/GenBank/DDBJ whole genome shotgun (WGS) entry which is preliminary data.</text>
</comment>
<evidence type="ECO:0000256" key="1">
    <source>
        <dbReference type="SAM" id="MobiDB-lite"/>
    </source>
</evidence>
<dbReference type="EMBL" id="BRXW01000019">
    <property type="protein sequence ID" value="GMI00146.1"/>
    <property type="molecule type" value="Genomic_DNA"/>
</dbReference>
<dbReference type="Pfam" id="PF10152">
    <property type="entry name" value="CCDC53"/>
    <property type="match status" value="1"/>
</dbReference>
<name>A0A9W7F2W6_9STRA</name>
<evidence type="ECO:0000313" key="2">
    <source>
        <dbReference type="EMBL" id="GMI00146.1"/>
    </source>
</evidence>
<organism evidence="2 3">
    <name type="scientific">Triparma laevis f. longispina</name>
    <dbReference type="NCBI Taxonomy" id="1714387"/>
    <lineage>
        <taxon>Eukaryota</taxon>
        <taxon>Sar</taxon>
        <taxon>Stramenopiles</taxon>
        <taxon>Ochrophyta</taxon>
        <taxon>Bolidophyceae</taxon>
        <taxon>Parmales</taxon>
        <taxon>Triparmaceae</taxon>
        <taxon>Triparma</taxon>
    </lineage>
</organism>
<sequence>MSLRRSNGYTESTSPHLKASTNNNLNRENVSPVKLNIDSSTLSKPQASVAPRKTFTQKLNKRPITVKLSDVNRPPWEVEMGIRGTYGLLMGKPKSLVRGDVLNSSVIFKSPEERQREIDEEERKKEEDKQEKEAKEKARIAANSPPPEQMDKNKSKFAQKFRKKAIKKGHQAKRKAQKKRRSQTLDWSSTSSESDDEAVEFKEDGSEGGEEEEKKELEMDPLTKLLEAHLPKSASIDSAQKKRLSPFQRARRASQRQHRKELDSPGKAAAAAVNPRDIVVRQSAMEKLEGYHRDACALVIQTAYRRWTSNQMVIGWVGFSQMQIEDSTPKDSLAFVPPPNAFQERLSDRAYKRLQKRQQRLVFRSWWNVINSFIRCRERILTCYFASKISKKMVGWLRVVKRQMALKRVVYIQERLVRFRHFRLWRGLTIIKRNMHWCQKRALYALKSFLSGAVLKNRERWELIVWKWKEWTAASYIAYWYRGASCRKWYLAYIKAAYRIKDEIMRRLGGSVLEMRNAYEIERLSRERATMKKISRRAVAALREYIATEEGADDFNIYWRVVRNHRRQIKKGEMRKLRLLMKRPRTFSGSVAQITQIQYNDVHEIYKDYFKTDWRIPAYSCCEERITYESRRVSRENFRREQSPLFDCECCKKPFVFEYLLRRHNLIYDGSCEPKVPDHLEWVKADKFSKASMQRINMVEGGAAVGVFGGAVSGLKSKLMLAKLKAAELVEKELEGGEEEEEEEEEVKPQWVEAKEHPVYCKFFDMIKVVGELSVKKRMDSMGFDPTILDEPGCMIGLDNSIYPNKRVPLRIVEEGVENFDEEAHRLQGFDGDLVEAAREWEEGRSGEEIEDEDDEEKYVREEEERKRKLERFGGGMNDD</sequence>
<feature type="region of interest" description="Disordered" evidence="1">
    <location>
        <begin position="231"/>
        <end position="274"/>
    </location>
</feature>
<feature type="compositionally biased region" description="Basic and acidic residues" evidence="1">
    <location>
        <begin position="112"/>
        <end position="139"/>
    </location>
</feature>
<keyword evidence="3" id="KW-1185">Reference proteome</keyword>
<gene>
    <name evidence="2" type="ORF">TrLO_g11690</name>
</gene>
<feature type="compositionally biased region" description="Basic residues" evidence="1">
    <location>
        <begin position="241"/>
        <end position="259"/>
    </location>
</feature>
<dbReference type="AlphaFoldDB" id="A0A9W7F2W6"/>
<feature type="compositionally biased region" description="Basic and acidic residues" evidence="1">
    <location>
        <begin position="858"/>
        <end position="872"/>
    </location>
</feature>
<feature type="compositionally biased region" description="Basic residues" evidence="1">
    <location>
        <begin position="155"/>
        <end position="182"/>
    </location>
</feature>